<dbReference type="SMART" id="SM00052">
    <property type="entry name" value="EAL"/>
    <property type="match status" value="1"/>
</dbReference>
<dbReference type="Pfam" id="PF08448">
    <property type="entry name" value="PAS_4"/>
    <property type="match status" value="1"/>
</dbReference>
<dbReference type="Gene3D" id="3.20.20.450">
    <property type="entry name" value="EAL domain"/>
    <property type="match status" value="1"/>
</dbReference>
<dbReference type="PANTHER" id="PTHR44757:SF2">
    <property type="entry name" value="BIOFILM ARCHITECTURE MAINTENANCE PROTEIN MBAA"/>
    <property type="match status" value="1"/>
</dbReference>
<dbReference type="InterPro" id="IPR035965">
    <property type="entry name" value="PAS-like_dom_sf"/>
</dbReference>
<dbReference type="Proteomes" id="UP000753724">
    <property type="component" value="Unassembled WGS sequence"/>
</dbReference>
<feature type="domain" description="EAL" evidence="2">
    <location>
        <begin position="489"/>
        <end position="739"/>
    </location>
</feature>
<dbReference type="InterPro" id="IPR000014">
    <property type="entry name" value="PAS"/>
</dbReference>
<keyword evidence="1" id="KW-0812">Transmembrane</keyword>
<dbReference type="Gene3D" id="3.30.450.20">
    <property type="entry name" value="PAS domain"/>
    <property type="match status" value="1"/>
</dbReference>
<dbReference type="Gene3D" id="3.30.70.270">
    <property type="match status" value="1"/>
</dbReference>
<dbReference type="SMART" id="SM00267">
    <property type="entry name" value="GGDEF"/>
    <property type="match status" value="1"/>
</dbReference>
<dbReference type="EMBL" id="JAAAPO010000005">
    <property type="protein sequence ID" value="NBC37536.1"/>
    <property type="molecule type" value="Genomic_DNA"/>
</dbReference>
<evidence type="ECO:0000313" key="5">
    <source>
        <dbReference type="Proteomes" id="UP000753724"/>
    </source>
</evidence>
<evidence type="ECO:0000313" key="4">
    <source>
        <dbReference type="EMBL" id="NBC37536.1"/>
    </source>
</evidence>
<dbReference type="NCBIfam" id="TIGR00254">
    <property type="entry name" value="GGDEF"/>
    <property type="match status" value="1"/>
</dbReference>
<dbReference type="NCBIfam" id="TIGR00229">
    <property type="entry name" value="sensory_box"/>
    <property type="match status" value="1"/>
</dbReference>
<organism evidence="4 5">
    <name type="scientific">Novosphingobium ovatum</name>
    <dbReference type="NCBI Taxonomy" id="1908523"/>
    <lineage>
        <taxon>Bacteria</taxon>
        <taxon>Pseudomonadati</taxon>
        <taxon>Pseudomonadota</taxon>
        <taxon>Alphaproteobacteria</taxon>
        <taxon>Sphingomonadales</taxon>
        <taxon>Sphingomonadaceae</taxon>
        <taxon>Novosphingobium</taxon>
    </lineage>
</organism>
<dbReference type="Pfam" id="PF00990">
    <property type="entry name" value="GGDEF"/>
    <property type="match status" value="1"/>
</dbReference>
<feature type="transmembrane region" description="Helical" evidence="1">
    <location>
        <begin position="38"/>
        <end position="55"/>
    </location>
</feature>
<dbReference type="InterPro" id="IPR029787">
    <property type="entry name" value="Nucleotide_cyclase"/>
</dbReference>
<dbReference type="PROSITE" id="PS50883">
    <property type="entry name" value="EAL"/>
    <property type="match status" value="1"/>
</dbReference>
<evidence type="ECO:0000259" key="2">
    <source>
        <dbReference type="PROSITE" id="PS50883"/>
    </source>
</evidence>
<feature type="transmembrane region" description="Helical" evidence="1">
    <location>
        <begin position="130"/>
        <end position="148"/>
    </location>
</feature>
<dbReference type="RefSeq" id="WP_161719675.1">
    <property type="nucleotide sequence ID" value="NZ_JAAAPO010000005.1"/>
</dbReference>
<dbReference type="CDD" id="cd01949">
    <property type="entry name" value="GGDEF"/>
    <property type="match status" value="1"/>
</dbReference>
<feature type="transmembrane region" description="Helical" evidence="1">
    <location>
        <begin position="12"/>
        <end position="32"/>
    </location>
</feature>
<dbReference type="InterPro" id="IPR000160">
    <property type="entry name" value="GGDEF_dom"/>
</dbReference>
<comment type="caution">
    <text evidence="4">The sequence shown here is derived from an EMBL/GenBank/DDBJ whole genome shotgun (WGS) entry which is preliminary data.</text>
</comment>
<dbReference type="CDD" id="cd01948">
    <property type="entry name" value="EAL"/>
    <property type="match status" value="1"/>
</dbReference>
<feature type="transmembrane region" description="Helical" evidence="1">
    <location>
        <begin position="76"/>
        <end position="99"/>
    </location>
</feature>
<dbReference type="SUPFAM" id="SSF55073">
    <property type="entry name" value="Nucleotide cyclase"/>
    <property type="match status" value="1"/>
</dbReference>
<sequence>MAPEQIADNLAHVPMAVLGGMMNALASAAAMWSSGHHGAILSWYAAILGVCGMRLHLARRRNRGGITTIEPARDGLIIETLSLIYGLIWGVGIAATGFIANSTQFCIIALLSGGMMGAAVLSYSAMARGAVLFMTPIALGTVVAWWAYPPADVRIGAICAMAYLMLLAYGSYERQAEFVQRLDANRALGETAATVQLLLNDFEAQTADWLWQVDAQGRIVAPNARFAEAAGRKESDLAGHALIALFDPGPARDTLARHLASGAPFRDLVLTLTIAGETWWWSLSARPMHDDDTPGMRGVAADVTAQKRAEERVNHMAHYDSLTNLANRVLFNQTLTQALERRRANDPAVALLYLDLDRFKSVNDTLGHPIGDRLLCEVARRLEAAVRHDDIVARLGGDEFALIIRSPAAHTIAETAAQRIIEAVREPCVFDGVQVLTSTSIGIAVARPGECDAATLMQRSDLALYAAKAQGRNCFAHFEPGMDAAARERRDMEIDMRAALTRGEFLLHYQPAIDIASGQTVGYEALVRWNHPTRGVLYPGAFIPLAEETGLILPLGDWILNRAVEDLASWPDHLRVAVNLSPSQLRSGHVLGTIMRALAHGNVAPHRLELEITESTTLHNNETSVAQLHKLRNMGVRIALDDFGTGHSSLNYLRSFPFHKMKIDRCFVEGLGQREDALPMVRAVIALAHSLNMATTAEGVERPEQLDILRAEGCTEAQGYLFAQPEQASGIADLAQPADASRRSA</sequence>
<dbReference type="InterPro" id="IPR035919">
    <property type="entry name" value="EAL_sf"/>
</dbReference>
<keyword evidence="1" id="KW-1133">Transmembrane helix</keyword>
<feature type="transmembrane region" description="Helical" evidence="1">
    <location>
        <begin position="105"/>
        <end position="123"/>
    </location>
</feature>
<dbReference type="SUPFAM" id="SSF55785">
    <property type="entry name" value="PYP-like sensor domain (PAS domain)"/>
    <property type="match status" value="1"/>
</dbReference>
<keyword evidence="1" id="KW-0472">Membrane</keyword>
<dbReference type="InterPro" id="IPR052155">
    <property type="entry name" value="Biofilm_reg_signaling"/>
</dbReference>
<dbReference type="PROSITE" id="PS50887">
    <property type="entry name" value="GGDEF"/>
    <property type="match status" value="1"/>
</dbReference>
<reference evidence="5" key="1">
    <citation type="submission" date="2020-01" db="EMBL/GenBank/DDBJ databases">
        <title>Sphingomonas sp. strain CSW-10.</title>
        <authorList>
            <person name="Chen W.-M."/>
        </authorList>
    </citation>
    <scope>NUCLEOTIDE SEQUENCE [LARGE SCALE GENOMIC DNA]</scope>
    <source>
        <strain evidence="5">FSY-8</strain>
    </source>
</reference>
<gene>
    <name evidence="4" type="ORF">GTZ99_13355</name>
</gene>
<dbReference type="InterPro" id="IPR043128">
    <property type="entry name" value="Rev_trsase/Diguanyl_cyclase"/>
</dbReference>
<dbReference type="Pfam" id="PF00563">
    <property type="entry name" value="EAL"/>
    <property type="match status" value="1"/>
</dbReference>
<evidence type="ECO:0000259" key="3">
    <source>
        <dbReference type="PROSITE" id="PS50887"/>
    </source>
</evidence>
<proteinExistence type="predicted"/>
<feature type="transmembrane region" description="Helical" evidence="1">
    <location>
        <begin position="154"/>
        <end position="172"/>
    </location>
</feature>
<dbReference type="PANTHER" id="PTHR44757">
    <property type="entry name" value="DIGUANYLATE CYCLASE DGCP"/>
    <property type="match status" value="1"/>
</dbReference>
<dbReference type="InterPro" id="IPR001633">
    <property type="entry name" value="EAL_dom"/>
</dbReference>
<dbReference type="InterPro" id="IPR013656">
    <property type="entry name" value="PAS_4"/>
</dbReference>
<dbReference type="SUPFAM" id="SSF141868">
    <property type="entry name" value="EAL domain-like"/>
    <property type="match status" value="1"/>
</dbReference>
<protein>
    <submittedName>
        <fullName evidence="4">EAL domain-containing protein</fullName>
    </submittedName>
</protein>
<name>A0ABW9XG59_9SPHN</name>
<accession>A0ABW9XG59</accession>
<evidence type="ECO:0000256" key="1">
    <source>
        <dbReference type="SAM" id="Phobius"/>
    </source>
</evidence>
<feature type="domain" description="GGDEF" evidence="3">
    <location>
        <begin position="347"/>
        <end position="480"/>
    </location>
</feature>
<dbReference type="CDD" id="cd00130">
    <property type="entry name" value="PAS"/>
    <property type="match status" value="1"/>
</dbReference>
<keyword evidence="5" id="KW-1185">Reference proteome</keyword>